<dbReference type="RefSeq" id="WP_074457835.1">
    <property type="nucleotide sequence ID" value="NZ_FITM01000156.1"/>
</dbReference>
<evidence type="ECO:0000313" key="4">
    <source>
        <dbReference type="EMBL" id="SAY39345.1"/>
    </source>
</evidence>
<dbReference type="Pfam" id="PF00717">
    <property type="entry name" value="Peptidase_S24"/>
    <property type="match status" value="1"/>
</dbReference>
<dbReference type="GO" id="GO:0006508">
    <property type="term" value="P:proteolysis"/>
    <property type="evidence" value="ECO:0007669"/>
    <property type="project" value="UniProtKB-KW"/>
</dbReference>
<dbReference type="GO" id="GO:0016020">
    <property type="term" value="C:membrane"/>
    <property type="evidence" value="ECO:0007669"/>
    <property type="project" value="InterPro"/>
</dbReference>
<dbReference type="SUPFAM" id="SSF51306">
    <property type="entry name" value="LexA/Signal peptidase"/>
    <property type="match status" value="1"/>
</dbReference>
<reference evidence="5" key="1">
    <citation type="submission" date="2016-02" db="EMBL/GenBank/DDBJ databases">
        <authorList>
            <person name="liu f."/>
        </authorList>
    </citation>
    <scope>NUCLEOTIDE SEQUENCE [LARGE SCALE GENOMIC DNA]</scope>
</reference>
<sequence>MIHLIQGIGALLGFGIVRVSGLSMVPALEDGDFVLFRRLSADHGLSPGVIVVVRHQRLGTIVKLLGEEAAPGHFKLHGLSALSMGSHHMGNTARQNIIGLAVLRIGTHGTSRLG</sequence>
<evidence type="ECO:0000313" key="5">
    <source>
        <dbReference type="Proteomes" id="UP000182631"/>
    </source>
</evidence>
<keyword evidence="5" id="KW-1185">Reference proteome</keyword>
<organism evidence="4 5">
    <name type="scientific">Candidatus Synechococcus spongiarum</name>
    <dbReference type="NCBI Taxonomy" id="431041"/>
    <lineage>
        <taxon>Bacteria</taxon>
        <taxon>Bacillati</taxon>
        <taxon>Cyanobacteriota</taxon>
        <taxon>Cyanophyceae</taxon>
        <taxon>Synechococcales</taxon>
        <taxon>Synechococcaceae</taxon>
        <taxon>Synechococcus</taxon>
    </lineage>
</organism>
<dbReference type="InterPro" id="IPR036286">
    <property type="entry name" value="LexA/Signal_pep-like_sf"/>
</dbReference>
<dbReference type="InterPro" id="IPR015927">
    <property type="entry name" value="Peptidase_S24_S26A/B/C"/>
</dbReference>
<dbReference type="Proteomes" id="UP000182631">
    <property type="component" value="Unassembled WGS sequence"/>
</dbReference>
<dbReference type="AlphaFoldDB" id="A0A165B1U4"/>
<evidence type="ECO:0000256" key="2">
    <source>
        <dbReference type="ARBA" id="ARBA00022801"/>
    </source>
</evidence>
<dbReference type="GO" id="GO:0004252">
    <property type="term" value="F:serine-type endopeptidase activity"/>
    <property type="evidence" value="ECO:0007669"/>
    <property type="project" value="InterPro"/>
</dbReference>
<keyword evidence="2" id="KW-0378">Hydrolase</keyword>
<evidence type="ECO:0000259" key="3">
    <source>
        <dbReference type="Pfam" id="PF00717"/>
    </source>
</evidence>
<gene>
    <name evidence="4" type="ORF">FLM9_1446</name>
</gene>
<dbReference type="EMBL" id="FITM01000156">
    <property type="protein sequence ID" value="SAY39345.1"/>
    <property type="molecule type" value="Genomic_DNA"/>
</dbReference>
<dbReference type="OrthoDB" id="541652at2"/>
<feature type="domain" description="Peptidase S24/S26A/S26B/S26C" evidence="3">
    <location>
        <begin position="16"/>
        <end position="80"/>
    </location>
</feature>
<dbReference type="InterPro" id="IPR019756">
    <property type="entry name" value="Pept_S26A_signal_pept_1_Ser-AS"/>
</dbReference>
<dbReference type="PROSITE" id="PS00501">
    <property type="entry name" value="SPASE_I_1"/>
    <property type="match status" value="1"/>
</dbReference>
<name>A0A165B1U4_9SYNE</name>
<evidence type="ECO:0000256" key="1">
    <source>
        <dbReference type="ARBA" id="ARBA00022670"/>
    </source>
</evidence>
<dbReference type="Gene3D" id="2.10.109.10">
    <property type="entry name" value="Umud Fragment, subunit A"/>
    <property type="match status" value="1"/>
</dbReference>
<dbReference type="CDD" id="cd06462">
    <property type="entry name" value="Peptidase_S24_S26"/>
    <property type="match status" value="1"/>
</dbReference>
<protein>
    <recommendedName>
        <fullName evidence="3">Peptidase S24/S26A/S26B/S26C domain-containing protein</fullName>
    </recommendedName>
</protein>
<keyword evidence="1" id="KW-0645">Protease</keyword>
<accession>A0A165B1U4</accession>
<proteinExistence type="predicted"/>